<dbReference type="PRINTS" id="PR00385">
    <property type="entry name" value="P450"/>
</dbReference>
<comment type="similarity">
    <text evidence="4">Belongs to the cytochrome P450 family.</text>
</comment>
<keyword evidence="5" id="KW-0349">Heme</keyword>
<accession>V8N655</accession>
<evidence type="ECO:0000256" key="4">
    <source>
        <dbReference type="ARBA" id="ARBA00010617"/>
    </source>
</evidence>
<dbReference type="PRINTS" id="PR00463">
    <property type="entry name" value="EP450I"/>
</dbReference>
<dbReference type="GO" id="GO:0020037">
    <property type="term" value="F:heme binding"/>
    <property type="evidence" value="ECO:0007669"/>
    <property type="project" value="InterPro"/>
</dbReference>
<sequence>MLYFLKQLWSRRNYPPGPFPLPFIGVAWQTGIRVTPTLLIKLAKRYGNIYTIWSGHMAIVVFSGFQAVKEALIQTEDFAERQMTPFFKEAFKNKEQPLDPSLPVTTAISNLICIMVFGYRFSAKDEKFQRMLINLNYYMKFGGSFIYLLYELFPRLMKYLPGCHQRVFRALNDVTSFAKEEVEKHRELQSLHDPQDFIDYYLLQMEKTKGDPESAYDEENLAQCIVDFFIAGTETTATTLQWALLLMVAYPEIQEKVRKEIEDTLDPTHSICYQDRVKLPYTYAVIHEVLRLKYVLIVGVPRQSARDVNLYGYHIPKGTLVVTDLNSVLNDPKRWETPEKFNPHHFLDKDGHFISREEFLPFGA</sequence>
<comment type="caution">
    <text evidence="14">The sequence shown here is derived from an EMBL/GenBank/DDBJ whole genome shotgun (WGS) entry which is preliminary data.</text>
</comment>
<dbReference type="Proteomes" id="UP000018936">
    <property type="component" value="Unassembled WGS sequence"/>
</dbReference>
<feature type="non-terminal residue" evidence="14">
    <location>
        <position position="364"/>
    </location>
</feature>
<keyword evidence="11" id="KW-0503">Monooxygenase</keyword>
<keyword evidence="12 13" id="KW-0472">Membrane</keyword>
<feature type="transmembrane region" description="Helical" evidence="13">
    <location>
        <begin position="101"/>
        <end position="119"/>
    </location>
</feature>
<evidence type="ECO:0000256" key="3">
    <source>
        <dbReference type="ARBA" id="ARBA00004406"/>
    </source>
</evidence>
<dbReference type="GO" id="GO:0006082">
    <property type="term" value="P:organic acid metabolic process"/>
    <property type="evidence" value="ECO:0007669"/>
    <property type="project" value="TreeGrafter"/>
</dbReference>
<evidence type="ECO:0000256" key="10">
    <source>
        <dbReference type="ARBA" id="ARBA00023004"/>
    </source>
</evidence>
<evidence type="ECO:0000256" key="13">
    <source>
        <dbReference type="SAM" id="Phobius"/>
    </source>
</evidence>
<dbReference type="Gene3D" id="1.10.630.10">
    <property type="entry name" value="Cytochrome P450"/>
    <property type="match status" value="1"/>
</dbReference>
<keyword evidence="15" id="KW-1185">Reference proteome</keyword>
<dbReference type="FunFam" id="1.10.630.10:FF:000238">
    <property type="entry name" value="Cytochrome P450 2A6"/>
    <property type="match status" value="1"/>
</dbReference>
<protein>
    <submittedName>
        <fullName evidence="14">Cytochrome protein</fullName>
    </submittedName>
</protein>
<keyword evidence="13" id="KW-1133">Transmembrane helix</keyword>
<dbReference type="InterPro" id="IPR002401">
    <property type="entry name" value="Cyt_P450_E_grp-I"/>
</dbReference>
<feature type="transmembrane region" description="Helical" evidence="13">
    <location>
        <begin position="131"/>
        <end position="150"/>
    </location>
</feature>
<keyword evidence="7" id="KW-0256">Endoplasmic reticulum</keyword>
<comment type="cofactor">
    <cofactor evidence="1">
        <name>heme</name>
        <dbReference type="ChEBI" id="CHEBI:30413"/>
    </cofactor>
</comment>
<dbReference type="EMBL" id="AZIM01008126">
    <property type="protein sequence ID" value="ETE57585.1"/>
    <property type="molecule type" value="Genomic_DNA"/>
</dbReference>
<keyword evidence="6" id="KW-0479">Metal-binding</keyword>
<dbReference type="GO" id="GO:0005789">
    <property type="term" value="C:endoplasmic reticulum membrane"/>
    <property type="evidence" value="ECO:0007669"/>
    <property type="project" value="UniProtKB-SubCell"/>
</dbReference>
<dbReference type="PANTHER" id="PTHR24300:SF134">
    <property type="entry name" value="CYTOCHROME P450, FAMILY 2, SUBFAMILY AB, POLYPEPTIDE 2-RELATED"/>
    <property type="match status" value="1"/>
</dbReference>
<dbReference type="AlphaFoldDB" id="V8N655"/>
<evidence type="ECO:0000256" key="7">
    <source>
        <dbReference type="ARBA" id="ARBA00022824"/>
    </source>
</evidence>
<evidence type="ECO:0000256" key="1">
    <source>
        <dbReference type="ARBA" id="ARBA00001971"/>
    </source>
</evidence>
<gene>
    <name evidence="14" type="primary">Cyp2j6</name>
    <name evidence="14" type="ORF">L345_16697</name>
</gene>
<evidence type="ECO:0000256" key="12">
    <source>
        <dbReference type="ARBA" id="ARBA00023136"/>
    </source>
</evidence>
<comment type="subcellular location">
    <subcellularLocation>
        <location evidence="3">Endoplasmic reticulum membrane</location>
        <topology evidence="3">Peripheral membrane protein</topology>
    </subcellularLocation>
    <subcellularLocation>
        <location evidence="2">Microsome membrane</location>
        <topology evidence="2">Peripheral membrane protein</topology>
    </subcellularLocation>
</comment>
<evidence type="ECO:0000256" key="8">
    <source>
        <dbReference type="ARBA" id="ARBA00022848"/>
    </source>
</evidence>
<proteinExistence type="inferred from homology"/>
<dbReference type="OrthoDB" id="1055148at2759"/>
<dbReference type="GO" id="GO:0006805">
    <property type="term" value="P:xenobiotic metabolic process"/>
    <property type="evidence" value="ECO:0007669"/>
    <property type="project" value="TreeGrafter"/>
</dbReference>
<organism evidence="14 15">
    <name type="scientific">Ophiophagus hannah</name>
    <name type="common">King cobra</name>
    <name type="synonym">Naja hannah</name>
    <dbReference type="NCBI Taxonomy" id="8665"/>
    <lineage>
        <taxon>Eukaryota</taxon>
        <taxon>Metazoa</taxon>
        <taxon>Chordata</taxon>
        <taxon>Craniata</taxon>
        <taxon>Vertebrata</taxon>
        <taxon>Euteleostomi</taxon>
        <taxon>Lepidosauria</taxon>
        <taxon>Squamata</taxon>
        <taxon>Bifurcata</taxon>
        <taxon>Unidentata</taxon>
        <taxon>Episquamata</taxon>
        <taxon>Toxicofera</taxon>
        <taxon>Serpentes</taxon>
        <taxon>Colubroidea</taxon>
        <taxon>Elapidae</taxon>
        <taxon>Elapinae</taxon>
        <taxon>Ophiophagus</taxon>
    </lineage>
</organism>
<evidence type="ECO:0000256" key="2">
    <source>
        <dbReference type="ARBA" id="ARBA00004174"/>
    </source>
</evidence>
<dbReference type="PANTHER" id="PTHR24300">
    <property type="entry name" value="CYTOCHROME P450 508A4-RELATED"/>
    <property type="match status" value="1"/>
</dbReference>
<keyword evidence="13" id="KW-0812">Transmembrane</keyword>
<name>V8N655_OPHHA</name>
<keyword evidence="8" id="KW-0492">Microsome</keyword>
<evidence type="ECO:0000256" key="5">
    <source>
        <dbReference type="ARBA" id="ARBA00022617"/>
    </source>
</evidence>
<dbReference type="InterPro" id="IPR001128">
    <property type="entry name" value="Cyt_P450"/>
</dbReference>
<evidence type="ECO:0000313" key="15">
    <source>
        <dbReference type="Proteomes" id="UP000018936"/>
    </source>
</evidence>
<keyword evidence="9" id="KW-0560">Oxidoreductase</keyword>
<dbReference type="GO" id="GO:0016712">
    <property type="term" value="F:oxidoreductase activity, acting on paired donors, with incorporation or reduction of molecular oxygen, reduced flavin or flavoprotein as one donor, and incorporation of one atom of oxygen"/>
    <property type="evidence" value="ECO:0007669"/>
    <property type="project" value="TreeGrafter"/>
</dbReference>
<evidence type="ECO:0000256" key="11">
    <source>
        <dbReference type="ARBA" id="ARBA00023033"/>
    </source>
</evidence>
<dbReference type="GO" id="GO:0005506">
    <property type="term" value="F:iron ion binding"/>
    <property type="evidence" value="ECO:0007669"/>
    <property type="project" value="InterPro"/>
</dbReference>
<evidence type="ECO:0000313" key="14">
    <source>
        <dbReference type="EMBL" id="ETE57585.1"/>
    </source>
</evidence>
<evidence type="ECO:0000256" key="9">
    <source>
        <dbReference type="ARBA" id="ARBA00023002"/>
    </source>
</evidence>
<keyword evidence="10" id="KW-0408">Iron</keyword>
<dbReference type="InterPro" id="IPR036396">
    <property type="entry name" value="Cyt_P450_sf"/>
</dbReference>
<dbReference type="InterPro" id="IPR050182">
    <property type="entry name" value="Cytochrome_P450_fam2"/>
</dbReference>
<evidence type="ECO:0000256" key="6">
    <source>
        <dbReference type="ARBA" id="ARBA00022723"/>
    </source>
</evidence>
<dbReference type="SUPFAM" id="SSF48264">
    <property type="entry name" value="Cytochrome P450"/>
    <property type="match status" value="1"/>
</dbReference>
<feature type="transmembrane region" description="Helical" evidence="13">
    <location>
        <begin position="47"/>
        <end position="68"/>
    </location>
</feature>
<dbReference type="Pfam" id="PF00067">
    <property type="entry name" value="p450"/>
    <property type="match status" value="2"/>
</dbReference>
<feature type="non-terminal residue" evidence="14">
    <location>
        <position position="1"/>
    </location>
</feature>
<reference evidence="14 15" key="1">
    <citation type="journal article" date="2013" name="Proc. Natl. Acad. Sci. U.S.A.">
        <title>The king cobra genome reveals dynamic gene evolution and adaptation in the snake venom system.</title>
        <authorList>
            <person name="Vonk F.J."/>
            <person name="Casewell N.R."/>
            <person name="Henkel C.V."/>
            <person name="Heimberg A.M."/>
            <person name="Jansen H.J."/>
            <person name="McCleary R.J."/>
            <person name="Kerkkamp H.M."/>
            <person name="Vos R.A."/>
            <person name="Guerreiro I."/>
            <person name="Calvete J.J."/>
            <person name="Wuster W."/>
            <person name="Woods A.E."/>
            <person name="Logan J.M."/>
            <person name="Harrison R.A."/>
            <person name="Castoe T.A."/>
            <person name="de Koning A.P."/>
            <person name="Pollock D.D."/>
            <person name="Yandell M."/>
            <person name="Calderon D."/>
            <person name="Renjifo C."/>
            <person name="Currier R.B."/>
            <person name="Salgado D."/>
            <person name="Pla D."/>
            <person name="Sanz L."/>
            <person name="Hyder A.S."/>
            <person name="Ribeiro J.M."/>
            <person name="Arntzen J.W."/>
            <person name="van den Thillart G.E."/>
            <person name="Boetzer M."/>
            <person name="Pirovano W."/>
            <person name="Dirks R.P."/>
            <person name="Spaink H.P."/>
            <person name="Duboule D."/>
            <person name="McGlinn E."/>
            <person name="Kini R.M."/>
            <person name="Richardson M.K."/>
        </authorList>
    </citation>
    <scope>NUCLEOTIDE SEQUENCE</scope>
    <source>
        <tissue evidence="14">Blood</tissue>
    </source>
</reference>